<organism evidence="1 2">
    <name type="scientific">Alosa alosa</name>
    <name type="common">allis shad</name>
    <dbReference type="NCBI Taxonomy" id="278164"/>
    <lineage>
        <taxon>Eukaryota</taxon>
        <taxon>Metazoa</taxon>
        <taxon>Chordata</taxon>
        <taxon>Craniata</taxon>
        <taxon>Vertebrata</taxon>
        <taxon>Euteleostomi</taxon>
        <taxon>Actinopterygii</taxon>
        <taxon>Neopterygii</taxon>
        <taxon>Teleostei</taxon>
        <taxon>Clupei</taxon>
        <taxon>Clupeiformes</taxon>
        <taxon>Clupeoidei</taxon>
        <taxon>Clupeidae</taxon>
        <taxon>Alosa</taxon>
    </lineage>
</organism>
<reference evidence="1" key="1">
    <citation type="submission" date="2020-10" db="EMBL/GenBank/DDBJ databases">
        <title>Chromosome-scale genome assembly of the Allis shad, Alosa alosa.</title>
        <authorList>
            <person name="Margot Z."/>
            <person name="Christophe K."/>
            <person name="Cabau C."/>
            <person name="Louis A."/>
            <person name="Berthelot C."/>
            <person name="Parey E."/>
            <person name="Roest Crollius H."/>
            <person name="Montfort J."/>
            <person name="Robinson-Rechavi M."/>
            <person name="Bucao C."/>
            <person name="Bouchez O."/>
            <person name="Gislard M."/>
            <person name="Lluch J."/>
            <person name="Milhes M."/>
            <person name="Lampietro C."/>
            <person name="Lopez Roques C."/>
            <person name="Donnadieu C."/>
            <person name="Braasch I."/>
            <person name="Desvignes T."/>
            <person name="Postlethwait J."/>
            <person name="Bobe J."/>
            <person name="Guiguen Y."/>
        </authorList>
    </citation>
    <scope>NUCLEOTIDE SEQUENCE</scope>
    <source>
        <strain evidence="1">M-15738</strain>
        <tissue evidence="1">Blood</tissue>
    </source>
</reference>
<gene>
    <name evidence="1" type="ORF">AALO_G00171880</name>
</gene>
<evidence type="ECO:0008006" key="3">
    <source>
        <dbReference type="Google" id="ProtNLM"/>
    </source>
</evidence>
<protein>
    <recommendedName>
        <fullName evidence="3">MHC class II antigen</fullName>
    </recommendedName>
</protein>
<comment type="caution">
    <text evidence="1">The sequence shown here is derived from an EMBL/GenBank/DDBJ whole genome shotgun (WGS) entry which is preliminary data.</text>
</comment>
<dbReference type="Proteomes" id="UP000823561">
    <property type="component" value="Chromosome 12"/>
</dbReference>
<name>A0AAV6GD10_9TELE</name>
<accession>A0AAV6GD10</accession>
<dbReference type="AlphaFoldDB" id="A0AAV6GD10"/>
<feature type="non-terminal residue" evidence="1">
    <location>
        <position position="1"/>
    </location>
</feature>
<keyword evidence="2" id="KW-1185">Reference proteome</keyword>
<proteinExistence type="predicted"/>
<sequence>NVRGSVLRSFLRDTSGNTLRNINNFAYYCIEEDAGNNRLVEHPEELTAHIEGPQPPPEVQPALPFLVECISVG</sequence>
<evidence type="ECO:0000313" key="2">
    <source>
        <dbReference type="Proteomes" id="UP000823561"/>
    </source>
</evidence>
<evidence type="ECO:0000313" key="1">
    <source>
        <dbReference type="EMBL" id="KAG5273018.1"/>
    </source>
</evidence>
<dbReference type="EMBL" id="JADWDJ010000012">
    <property type="protein sequence ID" value="KAG5273018.1"/>
    <property type="molecule type" value="Genomic_DNA"/>
</dbReference>